<protein>
    <submittedName>
        <fullName evidence="2">Uncharacterized protein</fullName>
    </submittedName>
</protein>
<dbReference type="Proteomes" id="UP000255024">
    <property type="component" value="Unassembled WGS sequence"/>
</dbReference>
<organism evidence="2 3">
    <name type="scientific">Myroides odoratus</name>
    <name type="common">Flavobacterium odoratum</name>
    <dbReference type="NCBI Taxonomy" id="256"/>
    <lineage>
        <taxon>Bacteria</taxon>
        <taxon>Pseudomonadati</taxon>
        <taxon>Bacteroidota</taxon>
        <taxon>Flavobacteriia</taxon>
        <taxon>Flavobacteriales</taxon>
        <taxon>Flavobacteriaceae</taxon>
        <taxon>Myroides</taxon>
    </lineage>
</organism>
<gene>
    <name evidence="2" type="ORF">NCTC11179_02897</name>
</gene>
<sequence length="137" mass="15400">MDKETVQIGLKLFIGLVVVFALHYAVVAFTDAGDSLIELGYSLEKFYGFEFIFSIIIFFAMFGIKNSLPNNLGFVFLGFITMRLIASYLFAKDGLDHEMIDEGFKYNFLVIVLVFLGGDAFIAYSILNKNTTSNETK</sequence>
<feature type="transmembrane region" description="Helical" evidence="1">
    <location>
        <begin position="106"/>
        <end position="127"/>
    </location>
</feature>
<dbReference type="Pfam" id="PF19665">
    <property type="entry name" value="DUF6168"/>
    <property type="match status" value="1"/>
</dbReference>
<feature type="transmembrane region" description="Helical" evidence="1">
    <location>
        <begin position="12"/>
        <end position="30"/>
    </location>
</feature>
<keyword evidence="3" id="KW-1185">Reference proteome</keyword>
<evidence type="ECO:0000313" key="3">
    <source>
        <dbReference type="Proteomes" id="UP000255024"/>
    </source>
</evidence>
<dbReference type="AlphaFoldDB" id="A0A378U324"/>
<accession>A0A378U324</accession>
<evidence type="ECO:0000313" key="2">
    <source>
        <dbReference type="EMBL" id="STZ69391.1"/>
    </source>
</evidence>
<feature type="transmembrane region" description="Helical" evidence="1">
    <location>
        <begin position="46"/>
        <end position="64"/>
    </location>
</feature>
<keyword evidence="1" id="KW-1133">Transmembrane helix</keyword>
<keyword evidence="1" id="KW-0812">Transmembrane</keyword>
<keyword evidence="1" id="KW-0472">Membrane</keyword>
<evidence type="ECO:0000256" key="1">
    <source>
        <dbReference type="SAM" id="Phobius"/>
    </source>
</evidence>
<proteinExistence type="predicted"/>
<dbReference type="RefSeq" id="WP_115092141.1">
    <property type="nucleotide sequence ID" value="NZ_CP068107.1"/>
</dbReference>
<reference evidence="2 3" key="1">
    <citation type="submission" date="2018-06" db="EMBL/GenBank/DDBJ databases">
        <authorList>
            <consortium name="Pathogen Informatics"/>
            <person name="Doyle S."/>
        </authorList>
    </citation>
    <scope>NUCLEOTIDE SEQUENCE [LARGE SCALE GENOMIC DNA]</scope>
    <source>
        <strain evidence="2 3">NCTC11179</strain>
    </source>
</reference>
<feature type="transmembrane region" description="Helical" evidence="1">
    <location>
        <begin position="71"/>
        <end position="91"/>
    </location>
</feature>
<dbReference type="InterPro" id="IPR046166">
    <property type="entry name" value="DUF6168"/>
</dbReference>
<dbReference type="EMBL" id="UGQL01000002">
    <property type="protein sequence ID" value="STZ69391.1"/>
    <property type="molecule type" value="Genomic_DNA"/>
</dbReference>
<name>A0A378U324_MYROD</name>